<dbReference type="UniPathway" id="UPA00196"/>
<keyword evidence="3" id="KW-0472">Membrane</keyword>
<proteinExistence type="inferred from homology"/>
<keyword evidence="3" id="KW-1133">Transmembrane helix</keyword>
<feature type="domain" description="Phosphatidylinositol N-acetylglucosaminyltransferase subunit H conserved" evidence="4">
    <location>
        <begin position="96"/>
        <end position="158"/>
    </location>
</feature>
<comment type="similarity">
    <text evidence="2">Belongs to the PIGH family.</text>
</comment>
<evidence type="ECO:0000256" key="1">
    <source>
        <dbReference type="ARBA" id="ARBA00004687"/>
    </source>
</evidence>
<reference evidence="5" key="1">
    <citation type="submission" date="2019-08" db="EMBL/GenBank/DDBJ databases">
        <title>The genome of the North American firefly Photinus pyralis.</title>
        <authorList>
            <consortium name="Photinus pyralis genome working group"/>
            <person name="Fallon T.R."/>
            <person name="Sander Lower S.E."/>
            <person name="Weng J.-K."/>
        </authorList>
    </citation>
    <scope>NUCLEOTIDE SEQUENCE</scope>
    <source>
        <strain evidence="5">TRF0915ILg1</strain>
        <tissue evidence="5">Whole body</tissue>
    </source>
</reference>
<comment type="caution">
    <text evidence="5">The sequence shown here is derived from an EMBL/GenBank/DDBJ whole genome shotgun (WGS) entry which is preliminary data.</text>
</comment>
<evidence type="ECO:0000256" key="3">
    <source>
        <dbReference type="SAM" id="Phobius"/>
    </source>
</evidence>
<dbReference type="GO" id="GO:0006506">
    <property type="term" value="P:GPI anchor biosynthetic process"/>
    <property type="evidence" value="ECO:0007669"/>
    <property type="project" value="UniProtKB-UniPathway"/>
</dbReference>
<dbReference type="InterPro" id="IPR019328">
    <property type="entry name" value="PIGH-H_dom"/>
</dbReference>
<dbReference type="PANTHER" id="PTHR15231:SF1">
    <property type="entry name" value="PHOSPHATIDYLINOSITOL N-ACETYLGLUCOSAMINYLTRANSFERASE SUBUNIT H"/>
    <property type="match status" value="1"/>
</dbReference>
<evidence type="ECO:0000256" key="2">
    <source>
        <dbReference type="ARBA" id="ARBA00009610"/>
    </source>
</evidence>
<evidence type="ECO:0000313" key="5">
    <source>
        <dbReference type="EMBL" id="KAF2879943.1"/>
    </source>
</evidence>
<name>A0A8K0FZ56_IGNLU</name>
<dbReference type="PANTHER" id="PTHR15231">
    <property type="entry name" value="PHOSPHATIDYLINOSITOL N-ACETYLGLUCOSAMINYLTRANSFERASE SUBUNIT H"/>
    <property type="match status" value="1"/>
</dbReference>
<gene>
    <name evidence="5" type="ORF">ILUMI_26231</name>
</gene>
<feature type="transmembrane region" description="Helical" evidence="3">
    <location>
        <begin position="74"/>
        <end position="91"/>
    </location>
</feature>
<sequence>MCSNAKCVYYNQSRNLSGNSILLKITEHDNKALEIIVNYVTENSLHRKWILLLLVIFLNVYSLMYEILSTNYCVVIYVIVLFIIYNIVFTVRQERVLIVEPVGYQIEVHYVFGKSTNFIAWENIKSVFINEVVSKQRVIFIITILTKDTAKDASAIIPLFTRTMPRLTCLEAIYQHIQHCHS</sequence>
<accession>A0A8K0FZ56</accession>
<feature type="transmembrane region" description="Helical" evidence="3">
    <location>
        <begin position="49"/>
        <end position="68"/>
    </location>
</feature>
<evidence type="ECO:0000313" key="6">
    <source>
        <dbReference type="Proteomes" id="UP000801492"/>
    </source>
</evidence>
<dbReference type="InterPro" id="IPR044215">
    <property type="entry name" value="PIG-H"/>
</dbReference>
<dbReference type="OrthoDB" id="6256716at2759"/>
<dbReference type="Pfam" id="PF10181">
    <property type="entry name" value="PIG-H"/>
    <property type="match status" value="1"/>
</dbReference>
<dbReference type="EMBL" id="VTPC01091054">
    <property type="protein sequence ID" value="KAF2879943.1"/>
    <property type="molecule type" value="Genomic_DNA"/>
</dbReference>
<dbReference type="GO" id="GO:0000506">
    <property type="term" value="C:glycosylphosphatidylinositol-N-acetylglucosaminyltransferase (GPI-GnT) complex"/>
    <property type="evidence" value="ECO:0007669"/>
    <property type="project" value="InterPro"/>
</dbReference>
<dbReference type="AlphaFoldDB" id="A0A8K0FZ56"/>
<evidence type="ECO:0000259" key="4">
    <source>
        <dbReference type="Pfam" id="PF10181"/>
    </source>
</evidence>
<keyword evidence="3" id="KW-0812">Transmembrane</keyword>
<protein>
    <recommendedName>
        <fullName evidence="4">Phosphatidylinositol N-acetylglucosaminyltransferase subunit H conserved domain-containing protein</fullName>
    </recommendedName>
</protein>
<dbReference type="Proteomes" id="UP000801492">
    <property type="component" value="Unassembled WGS sequence"/>
</dbReference>
<comment type="pathway">
    <text evidence="1">Glycolipid biosynthesis; glycosylphosphatidylinositol-anchor biosynthesis.</text>
</comment>
<organism evidence="5 6">
    <name type="scientific">Ignelater luminosus</name>
    <name type="common">Cucubano</name>
    <name type="synonym">Pyrophorus luminosus</name>
    <dbReference type="NCBI Taxonomy" id="2038154"/>
    <lineage>
        <taxon>Eukaryota</taxon>
        <taxon>Metazoa</taxon>
        <taxon>Ecdysozoa</taxon>
        <taxon>Arthropoda</taxon>
        <taxon>Hexapoda</taxon>
        <taxon>Insecta</taxon>
        <taxon>Pterygota</taxon>
        <taxon>Neoptera</taxon>
        <taxon>Endopterygota</taxon>
        <taxon>Coleoptera</taxon>
        <taxon>Polyphaga</taxon>
        <taxon>Elateriformia</taxon>
        <taxon>Elateroidea</taxon>
        <taxon>Elateridae</taxon>
        <taxon>Agrypninae</taxon>
        <taxon>Pyrophorini</taxon>
        <taxon>Ignelater</taxon>
    </lineage>
</organism>
<keyword evidence="6" id="KW-1185">Reference proteome</keyword>